<keyword evidence="1" id="KW-1133">Transmembrane helix</keyword>
<feature type="domain" description="NodB homology" evidence="2">
    <location>
        <begin position="83"/>
        <end position="265"/>
    </location>
</feature>
<dbReference type="Proteomes" id="UP000623269">
    <property type="component" value="Unassembled WGS sequence"/>
</dbReference>
<name>A0A8J7KWQ7_9FIRM</name>
<evidence type="ECO:0000259" key="2">
    <source>
        <dbReference type="PROSITE" id="PS51677"/>
    </source>
</evidence>
<dbReference type="GO" id="GO:0016020">
    <property type="term" value="C:membrane"/>
    <property type="evidence" value="ECO:0007669"/>
    <property type="project" value="TreeGrafter"/>
</dbReference>
<evidence type="ECO:0000313" key="4">
    <source>
        <dbReference type="Proteomes" id="UP000623269"/>
    </source>
</evidence>
<dbReference type="Pfam" id="PF01522">
    <property type="entry name" value="Polysacc_deac_1"/>
    <property type="match status" value="1"/>
</dbReference>
<dbReference type="EMBL" id="JAEAGR010000006">
    <property type="protein sequence ID" value="MBH1940782.1"/>
    <property type="molecule type" value="Genomic_DNA"/>
</dbReference>
<keyword evidence="4" id="KW-1185">Reference proteome</keyword>
<proteinExistence type="predicted"/>
<dbReference type="SUPFAM" id="SSF88713">
    <property type="entry name" value="Glycoside hydrolase/deacetylase"/>
    <property type="match status" value="1"/>
</dbReference>
<reference evidence="3" key="1">
    <citation type="submission" date="2020-12" db="EMBL/GenBank/DDBJ databases">
        <title>M. sibirica DSM 26468T genome.</title>
        <authorList>
            <person name="Thieme N."/>
            <person name="Rettenmaier R."/>
            <person name="Zverlov V."/>
            <person name="Liebl W."/>
        </authorList>
    </citation>
    <scope>NUCLEOTIDE SEQUENCE</scope>
    <source>
        <strain evidence="3">DSM 26468</strain>
    </source>
</reference>
<protein>
    <submittedName>
        <fullName evidence="3">Delta-lactam-biosynthetic de-N-acetylase</fullName>
    </submittedName>
</protein>
<sequence length="275" mass="31674">MEYFMKQLKWKKVIMYVLIFTLAYFFGGGIAILANAYEKDNAKEAGENWGLGFSTEGQPPTGNATVDELKQYDAYYIGDTNKKIIYITFDAGYENGYTTPILDALKKHNAPAAFFLVGNYLNTSPELVKRMVEEGHFVVNHTYNHPNMSKISSKDVFRKELEELEKAYEEITGQKMMKYYRPPQGIYSENNLKMAKELGYKTFFWSLAYVDWYNDKQPTREEAFKKLLGRIHPGAIVLLHSTSKTNAEILDELLTKWEEMGYTFGSIDELAIRGE</sequence>
<keyword evidence="1" id="KW-0812">Transmembrane</keyword>
<dbReference type="CDD" id="cd10948">
    <property type="entry name" value="CE4_BsPdaA_like"/>
    <property type="match status" value="1"/>
</dbReference>
<dbReference type="PANTHER" id="PTHR10587:SF78">
    <property type="entry name" value="PEPTIDOGLYCAN-N-ACETYLMURAMIC ACID DEACETYLASE PDAA"/>
    <property type="match status" value="1"/>
</dbReference>
<keyword evidence="1" id="KW-0472">Membrane</keyword>
<organism evidence="3 4">
    <name type="scientific">Mobilitalea sibirica</name>
    <dbReference type="NCBI Taxonomy" id="1462919"/>
    <lineage>
        <taxon>Bacteria</taxon>
        <taxon>Bacillati</taxon>
        <taxon>Bacillota</taxon>
        <taxon>Clostridia</taxon>
        <taxon>Lachnospirales</taxon>
        <taxon>Lachnospiraceae</taxon>
        <taxon>Mobilitalea</taxon>
    </lineage>
</organism>
<dbReference type="AlphaFoldDB" id="A0A8J7KWQ7"/>
<dbReference type="PANTHER" id="PTHR10587">
    <property type="entry name" value="GLYCOSYL TRANSFERASE-RELATED"/>
    <property type="match status" value="1"/>
</dbReference>
<dbReference type="PROSITE" id="PS51677">
    <property type="entry name" value="NODB"/>
    <property type="match status" value="1"/>
</dbReference>
<dbReference type="InterPro" id="IPR014235">
    <property type="entry name" value="Spore_PdaA"/>
</dbReference>
<feature type="transmembrane region" description="Helical" evidence="1">
    <location>
        <begin position="13"/>
        <end position="34"/>
    </location>
</feature>
<dbReference type="InterPro" id="IPR002509">
    <property type="entry name" value="NODB_dom"/>
</dbReference>
<dbReference type="GO" id="GO:0016810">
    <property type="term" value="F:hydrolase activity, acting on carbon-nitrogen (but not peptide) bonds"/>
    <property type="evidence" value="ECO:0007669"/>
    <property type="project" value="InterPro"/>
</dbReference>
<dbReference type="InterPro" id="IPR011330">
    <property type="entry name" value="Glyco_hydro/deAcase_b/a-brl"/>
</dbReference>
<evidence type="ECO:0000313" key="3">
    <source>
        <dbReference type="EMBL" id="MBH1940782.1"/>
    </source>
</evidence>
<dbReference type="NCBIfam" id="TIGR02884">
    <property type="entry name" value="spore_pdaA"/>
    <property type="match status" value="1"/>
</dbReference>
<evidence type="ECO:0000256" key="1">
    <source>
        <dbReference type="SAM" id="Phobius"/>
    </source>
</evidence>
<comment type="caution">
    <text evidence="3">The sequence shown here is derived from an EMBL/GenBank/DDBJ whole genome shotgun (WGS) entry which is preliminary data.</text>
</comment>
<gene>
    <name evidence="3" type="primary">pdaA</name>
    <name evidence="3" type="ORF">I5677_07770</name>
</gene>
<dbReference type="GO" id="GO:0005975">
    <property type="term" value="P:carbohydrate metabolic process"/>
    <property type="evidence" value="ECO:0007669"/>
    <property type="project" value="InterPro"/>
</dbReference>
<dbReference type="InterPro" id="IPR050248">
    <property type="entry name" value="Polysacc_deacetylase_ArnD"/>
</dbReference>
<accession>A0A8J7KWQ7</accession>
<dbReference type="Gene3D" id="3.20.20.370">
    <property type="entry name" value="Glycoside hydrolase/deacetylase"/>
    <property type="match status" value="1"/>
</dbReference>